<protein>
    <submittedName>
        <fullName evidence="2">Uncharacterized protein</fullName>
    </submittedName>
</protein>
<dbReference type="EMBL" id="ML213504">
    <property type="protein sequence ID" value="TFK55494.1"/>
    <property type="molecule type" value="Genomic_DNA"/>
</dbReference>
<evidence type="ECO:0000313" key="3">
    <source>
        <dbReference type="Proteomes" id="UP000305948"/>
    </source>
</evidence>
<reference evidence="2 3" key="1">
    <citation type="journal article" date="2019" name="Nat. Ecol. Evol.">
        <title>Megaphylogeny resolves global patterns of mushroom evolution.</title>
        <authorList>
            <person name="Varga T."/>
            <person name="Krizsan K."/>
            <person name="Foldi C."/>
            <person name="Dima B."/>
            <person name="Sanchez-Garcia M."/>
            <person name="Sanchez-Ramirez S."/>
            <person name="Szollosi G.J."/>
            <person name="Szarkandi J.G."/>
            <person name="Papp V."/>
            <person name="Albert L."/>
            <person name="Andreopoulos W."/>
            <person name="Angelini C."/>
            <person name="Antonin V."/>
            <person name="Barry K.W."/>
            <person name="Bougher N.L."/>
            <person name="Buchanan P."/>
            <person name="Buyck B."/>
            <person name="Bense V."/>
            <person name="Catcheside P."/>
            <person name="Chovatia M."/>
            <person name="Cooper J."/>
            <person name="Damon W."/>
            <person name="Desjardin D."/>
            <person name="Finy P."/>
            <person name="Geml J."/>
            <person name="Haridas S."/>
            <person name="Hughes K."/>
            <person name="Justo A."/>
            <person name="Karasinski D."/>
            <person name="Kautmanova I."/>
            <person name="Kiss B."/>
            <person name="Kocsube S."/>
            <person name="Kotiranta H."/>
            <person name="LaButti K.M."/>
            <person name="Lechner B.E."/>
            <person name="Liimatainen K."/>
            <person name="Lipzen A."/>
            <person name="Lukacs Z."/>
            <person name="Mihaltcheva S."/>
            <person name="Morgado L.N."/>
            <person name="Niskanen T."/>
            <person name="Noordeloos M.E."/>
            <person name="Ohm R.A."/>
            <person name="Ortiz-Santana B."/>
            <person name="Ovrebo C."/>
            <person name="Racz N."/>
            <person name="Riley R."/>
            <person name="Savchenko A."/>
            <person name="Shiryaev A."/>
            <person name="Soop K."/>
            <person name="Spirin V."/>
            <person name="Szebenyi C."/>
            <person name="Tomsovsky M."/>
            <person name="Tulloss R.E."/>
            <person name="Uehling J."/>
            <person name="Grigoriev I.V."/>
            <person name="Vagvolgyi C."/>
            <person name="Papp T."/>
            <person name="Martin F.M."/>
            <person name="Miettinen O."/>
            <person name="Hibbett D.S."/>
            <person name="Nagy L.G."/>
        </authorList>
    </citation>
    <scope>NUCLEOTIDE SEQUENCE [LARGE SCALE GENOMIC DNA]</scope>
    <source>
        <strain evidence="2 3">OMC1185</strain>
    </source>
</reference>
<name>A0A5C3NCS3_9AGAM</name>
<proteinExistence type="predicted"/>
<sequence length="59" mass="5995">MNQGPRSSTVRGVHLDNPLSISSTATPPSQTIPTWSSSCNASTTVVSEPTSQGPPSAAL</sequence>
<feature type="compositionally biased region" description="Polar residues" evidence="1">
    <location>
        <begin position="19"/>
        <end position="59"/>
    </location>
</feature>
<dbReference type="Proteomes" id="UP000305948">
    <property type="component" value="Unassembled WGS sequence"/>
</dbReference>
<dbReference type="AlphaFoldDB" id="A0A5C3NCS3"/>
<evidence type="ECO:0000313" key="2">
    <source>
        <dbReference type="EMBL" id="TFK55494.1"/>
    </source>
</evidence>
<keyword evidence="3" id="KW-1185">Reference proteome</keyword>
<feature type="region of interest" description="Disordered" evidence="1">
    <location>
        <begin position="1"/>
        <end position="59"/>
    </location>
</feature>
<accession>A0A5C3NCS3</accession>
<evidence type="ECO:0000256" key="1">
    <source>
        <dbReference type="SAM" id="MobiDB-lite"/>
    </source>
</evidence>
<feature type="compositionally biased region" description="Polar residues" evidence="1">
    <location>
        <begin position="1"/>
        <end position="10"/>
    </location>
</feature>
<gene>
    <name evidence="2" type="ORF">OE88DRAFT_1651844</name>
</gene>
<organism evidence="2 3">
    <name type="scientific">Heliocybe sulcata</name>
    <dbReference type="NCBI Taxonomy" id="5364"/>
    <lineage>
        <taxon>Eukaryota</taxon>
        <taxon>Fungi</taxon>
        <taxon>Dikarya</taxon>
        <taxon>Basidiomycota</taxon>
        <taxon>Agaricomycotina</taxon>
        <taxon>Agaricomycetes</taxon>
        <taxon>Gloeophyllales</taxon>
        <taxon>Gloeophyllaceae</taxon>
        <taxon>Heliocybe</taxon>
    </lineage>
</organism>